<evidence type="ECO:0000313" key="3">
    <source>
        <dbReference type="Proteomes" id="UP000008068"/>
    </source>
</evidence>
<dbReference type="OMA" id="YHGHLAQ"/>
<sequence>MHKTIFFCVFGSCLLVSNVLCGTEYHFEFYTRFICNRPGFEVKAQFFDTDEFYFNGDDQITEQHVEKSLSGKMFFKEKGMLTGDEWLSDYFNVKMVLYHTCNPEGKEQQADVYLEPLFDIPKSSYTKYYQYHMVLDITNLEGEKTYHGHLAQN</sequence>
<evidence type="ECO:0000256" key="1">
    <source>
        <dbReference type="SAM" id="SignalP"/>
    </source>
</evidence>
<accession>G0NQD7</accession>
<dbReference type="PANTHER" id="PTHR21479:SF8">
    <property type="entry name" value="ML DOMAIN-CONTAINING PROTEIN-RELATED"/>
    <property type="match status" value="1"/>
</dbReference>
<evidence type="ECO:0000313" key="2">
    <source>
        <dbReference type="EMBL" id="EGT35608.1"/>
    </source>
</evidence>
<protein>
    <submittedName>
        <fullName evidence="2">Uncharacterized protein</fullName>
    </submittedName>
</protein>
<dbReference type="Proteomes" id="UP000008068">
    <property type="component" value="Unassembled WGS sequence"/>
</dbReference>
<dbReference type="InParanoid" id="G0NQD7"/>
<dbReference type="OrthoDB" id="5798667at2759"/>
<organism evidence="3">
    <name type="scientific">Caenorhabditis brenneri</name>
    <name type="common">Nematode worm</name>
    <dbReference type="NCBI Taxonomy" id="135651"/>
    <lineage>
        <taxon>Eukaryota</taxon>
        <taxon>Metazoa</taxon>
        <taxon>Ecdysozoa</taxon>
        <taxon>Nematoda</taxon>
        <taxon>Chromadorea</taxon>
        <taxon>Rhabditida</taxon>
        <taxon>Rhabditina</taxon>
        <taxon>Rhabditomorpha</taxon>
        <taxon>Rhabditoidea</taxon>
        <taxon>Rhabditidae</taxon>
        <taxon>Peloderinae</taxon>
        <taxon>Caenorhabditis</taxon>
    </lineage>
</organism>
<proteinExistence type="predicted"/>
<dbReference type="HOGENOM" id="CLU_144350_0_0_1"/>
<dbReference type="eggNOG" id="ENOG502TIF1">
    <property type="taxonomic scope" value="Eukaryota"/>
</dbReference>
<reference evidence="3" key="1">
    <citation type="submission" date="2011-07" db="EMBL/GenBank/DDBJ databases">
        <authorList>
            <consortium name="Caenorhabditis brenneri Sequencing and Analysis Consortium"/>
            <person name="Wilson R.K."/>
        </authorList>
    </citation>
    <scope>NUCLEOTIDE SEQUENCE [LARGE SCALE GENOMIC DNA]</scope>
    <source>
        <strain evidence="3">PB2801</strain>
    </source>
</reference>
<feature type="chain" id="PRO_5003405681" evidence="1">
    <location>
        <begin position="22"/>
        <end position="153"/>
    </location>
</feature>
<keyword evidence="1" id="KW-0732">Signal</keyword>
<gene>
    <name evidence="2" type="ORF">CAEBREN_03287</name>
</gene>
<keyword evidence="3" id="KW-1185">Reference proteome</keyword>
<feature type="signal peptide" evidence="1">
    <location>
        <begin position="1"/>
        <end position="21"/>
    </location>
</feature>
<name>G0NQD7_CAEBE</name>
<dbReference type="PANTHER" id="PTHR21479">
    <property type="match status" value="1"/>
</dbReference>
<dbReference type="AlphaFoldDB" id="G0NQD7"/>
<dbReference type="EMBL" id="GL379925">
    <property type="protein sequence ID" value="EGT35608.1"/>
    <property type="molecule type" value="Genomic_DNA"/>
</dbReference>